<accession>A0A382SX27</accession>
<proteinExistence type="predicted"/>
<reference evidence="1" key="1">
    <citation type="submission" date="2018-05" db="EMBL/GenBank/DDBJ databases">
        <authorList>
            <person name="Lanie J.A."/>
            <person name="Ng W.-L."/>
            <person name="Kazmierczak K.M."/>
            <person name="Andrzejewski T.M."/>
            <person name="Davidsen T.M."/>
            <person name="Wayne K.J."/>
            <person name="Tettelin H."/>
            <person name="Glass J.I."/>
            <person name="Rusch D."/>
            <person name="Podicherti R."/>
            <person name="Tsui H.-C.T."/>
            <person name="Winkler M.E."/>
        </authorList>
    </citation>
    <scope>NUCLEOTIDE SEQUENCE</scope>
</reference>
<sequence length="114" mass="12916">MTQSPRDFDRERELLEDIRQFDTPSVTNVVATYPTHPLCLGLYNPLTENWYTDDSLRCMYPELGALAGYAVTAVYGPKDPDFGRLDGMDVYDALDASPKPTIFCFQQKFPPELA</sequence>
<evidence type="ECO:0000313" key="1">
    <source>
        <dbReference type="EMBL" id="SVD13728.1"/>
    </source>
</evidence>
<dbReference type="AlphaFoldDB" id="A0A382SX27"/>
<feature type="non-terminal residue" evidence="1">
    <location>
        <position position="114"/>
    </location>
</feature>
<dbReference type="Gene3D" id="3.50.30.40">
    <property type="entry name" value="Ribonuclease E inhibitor RraA/RraA-like"/>
    <property type="match status" value="1"/>
</dbReference>
<protein>
    <submittedName>
        <fullName evidence="1">Uncharacterized protein</fullName>
    </submittedName>
</protein>
<gene>
    <name evidence="1" type="ORF">METZ01_LOCUS366582</name>
</gene>
<name>A0A382SX27_9ZZZZ</name>
<dbReference type="EMBL" id="UINC01131801">
    <property type="protein sequence ID" value="SVD13728.1"/>
    <property type="molecule type" value="Genomic_DNA"/>
</dbReference>
<organism evidence="1">
    <name type="scientific">marine metagenome</name>
    <dbReference type="NCBI Taxonomy" id="408172"/>
    <lineage>
        <taxon>unclassified sequences</taxon>
        <taxon>metagenomes</taxon>
        <taxon>ecological metagenomes</taxon>
    </lineage>
</organism>